<dbReference type="EMBL" id="BAEK01000035">
    <property type="protein sequence ID" value="GAC05189.1"/>
    <property type="molecule type" value="Genomic_DNA"/>
</dbReference>
<keyword evidence="1" id="KW-1003">Cell membrane</keyword>
<evidence type="ECO:0000313" key="2">
    <source>
        <dbReference type="EMBL" id="GAC05189.1"/>
    </source>
</evidence>
<name>A0ABQ0I7Z9_9ALTE</name>
<sequence length="224" mass="25496">MFALANWQLQRGLDKAQRMQSIDSASNSASYSLETLLARNQDIQDLPISFSGSINPQHVFLLDNRIKQGRPGFDVYVIAQSDTHYVLVNFGWVAGKQMRDDLPEVSLPDRLNDAQGRIVLPSDNPMVTETATHDALWPKVIQQIDIQFIEQVLHAEVLPFVITLTQSNEQFIRDWQPVVMPPEKHYAYAVQWLGLGIAAFFVYFFALRARLRSGLKKGSHEQDE</sequence>
<reference evidence="2 3" key="1">
    <citation type="journal article" date="2014" name="Environ. Microbiol.">
        <title>Comparative genomics of the marine bacterial genus Glaciecola reveals the high degree of genomic diversity and genomic characteristic for cold adaptation.</title>
        <authorList>
            <person name="Qin Q.L."/>
            <person name="Xie B.B."/>
            <person name="Yu Y."/>
            <person name="Shu Y.L."/>
            <person name="Rong J.C."/>
            <person name="Zhang Y.J."/>
            <person name="Zhao D.L."/>
            <person name="Chen X.L."/>
            <person name="Zhang X.Y."/>
            <person name="Chen B."/>
            <person name="Zhou B.C."/>
            <person name="Zhang Y.Z."/>
        </authorList>
    </citation>
    <scope>NUCLEOTIDE SEQUENCE [LARGE SCALE GENOMIC DNA]</scope>
    <source>
        <strain evidence="2 3">NO2</strain>
    </source>
</reference>
<comment type="similarity">
    <text evidence="1">Belongs to the SURF1 family.</text>
</comment>
<keyword evidence="3" id="KW-1185">Reference proteome</keyword>
<dbReference type="InterPro" id="IPR002994">
    <property type="entry name" value="Surf1/Shy1"/>
</dbReference>
<keyword evidence="1" id="KW-1133">Transmembrane helix</keyword>
<comment type="caution">
    <text evidence="1">Lacks conserved residue(s) required for the propagation of feature annotation.</text>
</comment>
<evidence type="ECO:0000313" key="3">
    <source>
        <dbReference type="Proteomes" id="UP000008372"/>
    </source>
</evidence>
<proteinExistence type="inferred from homology"/>
<dbReference type="Pfam" id="PF02104">
    <property type="entry name" value="SURF1"/>
    <property type="match status" value="1"/>
</dbReference>
<organism evidence="2 3">
    <name type="scientific">Paraglaciecola agarilytica NO2</name>
    <dbReference type="NCBI Taxonomy" id="1125747"/>
    <lineage>
        <taxon>Bacteria</taxon>
        <taxon>Pseudomonadati</taxon>
        <taxon>Pseudomonadota</taxon>
        <taxon>Gammaproteobacteria</taxon>
        <taxon>Alteromonadales</taxon>
        <taxon>Alteromonadaceae</taxon>
        <taxon>Paraglaciecola</taxon>
    </lineage>
</organism>
<accession>A0ABQ0I7Z9</accession>
<dbReference type="Proteomes" id="UP000008372">
    <property type="component" value="Unassembled WGS sequence"/>
</dbReference>
<keyword evidence="1" id="KW-0472">Membrane</keyword>
<dbReference type="RefSeq" id="WP_008303979.1">
    <property type="nucleotide sequence ID" value="NZ_BAEK01000035.1"/>
</dbReference>
<comment type="subcellular location">
    <subcellularLocation>
        <location evidence="1">Cell membrane</location>
        <topology evidence="1">Multi-pass membrane protein</topology>
    </subcellularLocation>
</comment>
<comment type="caution">
    <text evidence="2">The sequence shown here is derived from an EMBL/GenBank/DDBJ whole genome shotgun (WGS) entry which is preliminary data.</text>
</comment>
<dbReference type="PROSITE" id="PS50895">
    <property type="entry name" value="SURF1"/>
    <property type="match status" value="1"/>
</dbReference>
<dbReference type="CDD" id="cd06662">
    <property type="entry name" value="SURF1"/>
    <property type="match status" value="1"/>
</dbReference>
<gene>
    <name evidence="2" type="ORF">GAGA_2337</name>
</gene>
<keyword evidence="1" id="KW-0812">Transmembrane</keyword>
<evidence type="ECO:0000256" key="1">
    <source>
        <dbReference type="RuleBase" id="RU363076"/>
    </source>
</evidence>
<protein>
    <recommendedName>
        <fullName evidence="1">SURF1-like protein</fullName>
    </recommendedName>
</protein>
<feature type="transmembrane region" description="Helical" evidence="1">
    <location>
        <begin position="186"/>
        <end position="207"/>
    </location>
</feature>